<comment type="similarity">
    <text evidence="4">Belongs to the glycosyl hydrolase 100 family.</text>
</comment>
<dbReference type="PANTHER" id="PTHR31916:SF42">
    <property type="entry name" value="ALKALINE_NEUTRAL INVERTASE"/>
    <property type="match status" value="1"/>
</dbReference>
<comment type="catalytic activity">
    <reaction evidence="4">
        <text>Hydrolysis of terminal non-reducing beta-D-fructofuranoside residues in beta-D-fructofuranosides.</text>
        <dbReference type="EC" id="3.2.1.26"/>
    </reaction>
</comment>
<dbReference type="EC" id="3.2.1.26" evidence="4"/>
<dbReference type="Gramene" id="OPUNC08G11610.1">
    <property type="protein sequence ID" value="OPUNC08G11610.1"/>
    <property type="gene ID" value="OPUNC08G11610"/>
</dbReference>
<dbReference type="AlphaFoldDB" id="A0A0E0LUC8"/>
<evidence type="ECO:0000256" key="2">
    <source>
        <dbReference type="ARBA" id="ARBA00023277"/>
    </source>
</evidence>
<dbReference type="InterPro" id="IPR024746">
    <property type="entry name" value="Glyco_hydro_100"/>
</dbReference>
<sequence length="347" mass="39801">MVILICIEHSPLSKLSKSKITELTNNDNHDSLKFGTIGTRMHHNEHHRSCVVTLSDMEFNVMEPCHLLQTLQDPTRLNYDQFLYTMPYTYLASSTIINGKSKDSLMESIHVHIIGFRQKVFMRDLSALVFLMKGELNFLVEEIACLQSFDLFKLGQGVMHAHSGLWWIILPDQTTSPTMLCADRCSLMQQRMALFTALRCVLSLQDLHADSQFVNHITKQIQALSYHLHSYYWLDLQRLNDNHQYKAEENLYTALNNFSVMPESVPDWIFDFMPSHGGYFIVNVSPGRIDFCCFCLDYLMNVLRSTESPNCQRAMNPILPEWCDTSPALLPAFGISMIPGRMVNCSA</sequence>
<dbReference type="GO" id="GO:0004575">
    <property type="term" value="F:sucrose alpha-glucosidase activity"/>
    <property type="evidence" value="ECO:0007669"/>
    <property type="project" value="TreeGrafter"/>
</dbReference>
<comment type="function">
    <text evidence="4">Invertase that cleaves sucrose into glucose and fructose.</text>
</comment>
<evidence type="ECO:0000313" key="6">
    <source>
        <dbReference type="Proteomes" id="UP000026962"/>
    </source>
</evidence>
<proteinExistence type="inferred from homology"/>
<accession>A0A0E0LUC8</accession>
<protein>
    <recommendedName>
        <fullName evidence="4">Alkaline/neutral invertase</fullName>
        <ecNumber evidence="4">3.2.1.26</ecNumber>
    </recommendedName>
</protein>
<keyword evidence="1 4" id="KW-0378">Hydrolase</keyword>
<dbReference type="PANTHER" id="PTHR31916">
    <property type="match status" value="1"/>
</dbReference>
<dbReference type="Pfam" id="PF12899">
    <property type="entry name" value="Glyco_hydro_100"/>
    <property type="match status" value="1"/>
</dbReference>
<keyword evidence="6" id="KW-1185">Reference proteome</keyword>
<reference evidence="5" key="2">
    <citation type="submission" date="2018-05" db="EMBL/GenBank/DDBJ databases">
        <title>OpunRS2 (Oryza punctata Reference Sequence Version 2).</title>
        <authorList>
            <person name="Zhang J."/>
            <person name="Kudrna D."/>
            <person name="Lee S."/>
            <person name="Talag J."/>
            <person name="Welchert J."/>
            <person name="Wing R.A."/>
        </authorList>
    </citation>
    <scope>NUCLEOTIDE SEQUENCE [LARGE SCALE GENOMIC DNA]</scope>
</reference>
<dbReference type="eggNOG" id="ENOG502QPS0">
    <property type="taxonomic scope" value="Eukaryota"/>
</dbReference>
<evidence type="ECO:0000256" key="3">
    <source>
        <dbReference type="ARBA" id="ARBA00023295"/>
    </source>
</evidence>
<dbReference type="Proteomes" id="UP000026962">
    <property type="component" value="Chromosome 8"/>
</dbReference>
<evidence type="ECO:0000256" key="1">
    <source>
        <dbReference type="ARBA" id="ARBA00022801"/>
    </source>
</evidence>
<keyword evidence="2 4" id="KW-0119">Carbohydrate metabolism</keyword>
<organism evidence="5">
    <name type="scientific">Oryza punctata</name>
    <name type="common">Red rice</name>
    <dbReference type="NCBI Taxonomy" id="4537"/>
    <lineage>
        <taxon>Eukaryota</taxon>
        <taxon>Viridiplantae</taxon>
        <taxon>Streptophyta</taxon>
        <taxon>Embryophyta</taxon>
        <taxon>Tracheophyta</taxon>
        <taxon>Spermatophyta</taxon>
        <taxon>Magnoliopsida</taxon>
        <taxon>Liliopsida</taxon>
        <taxon>Poales</taxon>
        <taxon>Poaceae</taxon>
        <taxon>BOP clade</taxon>
        <taxon>Oryzoideae</taxon>
        <taxon>Oryzeae</taxon>
        <taxon>Oryzinae</taxon>
        <taxon>Oryza</taxon>
    </lineage>
</organism>
<dbReference type="GO" id="GO:0005987">
    <property type="term" value="P:sucrose catabolic process"/>
    <property type="evidence" value="ECO:0007669"/>
    <property type="project" value="TreeGrafter"/>
</dbReference>
<evidence type="ECO:0000313" key="5">
    <source>
        <dbReference type="EnsemblPlants" id="OPUNC08G11610.1"/>
    </source>
</evidence>
<dbReference type="EnsemblPlants" id="OPUNC08G11610.1">
    <property type="protein sequence ID" value="OPUNC08G11610.1"/>
    <property type="gene ID" value="OPUNC08G11610"/>
</dbReference>
<evidence type="ECO:0000256" key="4">
    <source>
        <dbReference type="RuleBase" id="RU367047"/>
    </source>
</evidence>
<name>A0A0E0LUC8_ORYPU</name>
<dbReference type="GO" id="GO:0033926">
    <property type="term" value="F:endo-alpha-N-acetylgalactosaminidase activity"/>
    <property type="evidence" value="ECO:0007669"/>
    <property type="project" value="UniProtKB-UniRule"/>
</dbReference>
<keyword evidence="3 4" id="KW-0326">Glycosidase</keyword>
<reference evidence="5" key="1">
    <citation type="submission" date="2015-04" db="UniProtKB">
        <authorList>
            <consortium name="EnsemblPlants"/>
        </authorList>
    </citation>
    <scope>IDENTIFICATION</scope>
</reference>
<dbReference type="HOGENOM" id="CLU_020846_1_1_1"/>